<dbReference type="PANTHER" id="PTHR43680">
    <property type="entry name" value="NITRATE REDUCTASE MOLYBDENUM COFACTOR ASSEMBLY CHAPERONE"/>
    <property type="match status" value="1"/>
</dbReference>
<dbReference type="Gene3D" id="1.10.3480.10">
    <property type="entry name" value="TorD-like"/>
    <property type="match status" value="1"/>
</dbReference>
<dbReference type="RefSeq" id="WP_123286428.1">
    <property type="nucleotide sequence ID" value="NZ_JACIJB010000001.1"/>
</dbReference>
<keyword evidence="4" id="KW-1185">Reference proteome</keyword>
<feature type="region of interest" description="Disordered" evidence="2">
    <location>
        <begin position="202"/>
        <end position="236"/>
    </location>
</feature>
<dbReference type="InterPro" id="IPR036411">
    <property type="entry name" value="TorD-like_sf"/>
</dbReference>
<dbReference type="InterPro" id="IPR020945">
    <property type="entry name" value="DMSO/NO3_reduct_chaperone"/>
</dbReference>
<accession>A0A7W9E626</accession>
<dbReference type="InterPro" id="IPR003765">
    <property type="entry name" value="NO3_reductase_chaperone_NarJ"/>
</dbReference>
<organism evidence="3 4">
    <name type="scientific">Brevundimonas halotolerans</name>
    <dbReference type="NCBI Taxonomy" id="69670"/>
    <lineage>
        <taxon>Bacteria</taxon>
        <taxon>Pseudomonadati</taxon>
        <taxon>Pseudomonadota</taxon>
        <taxon>Alphaproteobacteria</taxon>
        <taxon>Caulobacterales</taxon>
        <taxon>Caulobacteraceae</taxon>
        <taxon>Brevundimonas</taxon>
    </lineage>
</organism>
<evidence type="ECO:0000313" key="4">
    <source>
        <dbReference type="Proteomes" id="UP000548978"/>
    </source>
</evidence>
<dbReference type="EMBL" id="JACIJB010000001">
    <property type="protein sequence ID" value="MBB5659421.1"/>
    <property type="molecule type" value="Genomic_DNA"/>
</dbReference>
<dbReference type="AlphaFoldDB" id="A0A7W9E626"/>
<reference evidence="3 4" key="1">
    <citation type="submission" date="2020-08" db="EMBL/GenBank/DDBJ databases">
        <title>Genomic Encyclopedia of Type Strains, Phase IV (KMG-IV): sequencing the most valuable type-strain genomes for metagenomic binning, comparative biology and taxonomic classification.</title>
        <authorList>
            <person name="Goeker M."/>
        </authorList>
    </citation>
    <scope>NUCLEOTIDE SEQUENCE [LARGE SCALE GENOMIC DNA]</scope>
    <source>
        <strain evidence="3 4">DSM 24448</strain>
    </source>
</reference>
<dbReference type="NCBIfam" id="TIGR00684">
    <property type="entry name" value="narJ"/>
    <property type="match status" value="1"/>
</dbReference>
<dbReference type="PANTHER" id="PTHR43680:SF2">
    <property type="entry name" value="NITRATE REDUCTASE MOLYBDENUM COFACTOR ASSEMBLY CHAPERONE NARJ"/>
    <property type="match status" value="1"/>
</dbReference>
<dbReference type="GO" id="GO:0042128">
    <property type="term" value="P:nitrate assimilation"/>
    <property type="evidence" value="ECO:0007669"/>
    <property type="project" value="UniProtKB-KW"/>
</dbReference>
<dbReference type="Pfam" id="PF02613">
    <property type="entry name" value="Nitrate_red_del"/>
    <property type="match status" value="1"/>
</dbReference>
<dbReference type="GO" id="GO:0016530">
    <property type="term" value="F:metallochaperone activity"/>
    <property type="evidence" value="ECO:0007669"/>
    <property type="project" value="TreeGrafter"/>
</dbReference>
<name>A0A7W9E626_9CAUL</name>
<evidence type="ECO:0000313" key="3">
    <source>
        <dbReference type="EMBL" id="MBB5659421.1"/>
    </source>
</evidence>
<evidence type="ECO:0000256" key="1">
    <source>
        <dbReference type="ARBA" id="ARBA00023063"/>
    </source>
</evidence>
<sequence length="236" mass="25435">MALTYRALALLLSYPTADIQASASSIMATIRSEGMIPAPIVGALEKLARKLEHEDLFDLQEGFVHLFDRTRSLSLNLYEHIHGESRDRGQAMAALVELYRSYGLELTANELPDHLPVFLDFLSTLPNDEAASLLGEGAHVLAALTERLHKRESPYRAVFGALTAMTGAVPDSDAVAALMQEPDDDPDDLEALDKAWEETAVTFGPSDEGCPKADSMLSAMNAAPAPDKSRRAGAAA</sequence>
<dbReference type="SUPFAM" id="SSF89155">
    <property type="entry name" value="TorD-like"/>
    <property type="match status" value="1"/>
</dbReference>
<comment type="caution">
    <text evidence="3">The sequence shown here is derived from an EMBL/GenBank/DDBJ whole genome shotgun (WGS) entry which is preliminary data.</text>
</comment>
<protein>
    <submittedName>
        <fullName evidence="3">Nitrate reductase delta subunit</fullName>
    </submittedName>
</protein>
<dbReference type="GO" id="GO:0051131">
    <property type="term" value="P:chaperone-mediated protein complex assembly"/>
    <property type="evidence" value="ECO:0007669"/>
    <property type="project" value="InterPro"/>
</dbReference>
<dbReference type="OrthoDB" id="8478585at2"/>
<dbReference type="GO" id="GO:0051082">
    <property type="term" value="F:unfolded protein binding"/>
    <property type="evidence" value="ECO:0007669"/>
    <property type="project" value="InterPro"/>
</dbReference>
<gene>
    <name evidence="3" type="ORF">FHS65_000139</name>
</gene>
<keyword evidence="1" id="KW-0534">Nitrate assimilation</keyword>
<evidence type="ECO:0000256" key="2">
    <source>
        <dbReference type="SAM" id="MobiDB-lite"/>
    </source>
</evidence>
<proteinExistence type="predicted"/>
<dbReference type="Proteomes" id="UP000548978">
    <property type="component" value="Unassembled WGS sequence"/>
</dbReference>